<dbReference type="AlphaFoldDB" id="A0A0P7EP98"/>
<dbReference type="CDD" id="cd00198">
    <property type="entry name" value="vWFA"/>
    <property type="match status" value="1"/>
</dbReference>
<dbReference type="SMART" id="SM00327">
    <property type="entry name" value="VWA"/>
    <property type="match status" value="1"/>
</dbReference>
<feature type="active site" description="Charge relay system" evidence="5">
    <location>
        <position position="424"/>
    </location>
</feature>
<dbReference type="Gene3D" id="2.60.40.3010">
    <property type="match status" value="2"/>
</dbReference>
<dbReference type="RefSeq" id="WP_054552143.1">
    <property type="nucleotide sequence ID" value="NZ_LJTC01000003.1"/>
</dbReference>
<dbReference type="Pfam" id="PF00092">
    <property type="entry name" value="VWA"/>
    <property type="match status" value="1"/>
</dbReference>
<dbReference type="STRING" id="570156.AOG27_06210"/>
<dbReference type="InterPro" id="IPR002035">
    <property type="entry name" value="VWF_A"/>
</dbReference>
<dbReference type="InterPro" id="IPR000209">
    <property type="entry name" value="Peptidase_S8/S53_dom"/>
</dbReference>
<dbReference type="InterPro" id="IPR036465">
    <property type="entry name" value="vWFA_dom_sf"/>
</dbReference>
<dbReference type="SUPFAM" id="SSF52743">
    <property type="entry name" value="Subtilisin-like"/>
    <property type="match status" value="1"/>
</dbReference>
<accession>A0A0P7EP98</accession>
<feature type="domain" description="VWFA" evidence="7">
    <location>
        <begin position="718"/>
        <end position="933"/>
    </location>
</feature>
<reference evidence="8 9" key="1">
    <citation type="submission" date="2015-09" db="EMBL/GenBank/DDBJ databases">
        <title>Draft Genome Sequence of Pseudoalteromonas lipolytica UCD-48B.</title>
        <authorList>
            <person name="Krusor M."/>
            <person name="Coil D.A."/>
            <person name="Lang J.M."/>
            <person name="Eisen J.A."/>
            <person name="Alexiev A."/>
        </authorList>
    </citation>
    <scope>NUCLEOTIDE SEQUENCE [LARGE SCALE GENOMIC DNA]</scope>
    <source>
        <strain evidence="8 9">UCD-48B</strain>
    </source>
</reference>
<dbReference type="PATRIC" id="fig|570156.3.peg.2231"/>
<dbReference type="PRINTS" id="PR00723">
    <property type="entry name" value="SUBTILISIN"/>
</dbReference>
<dbReference type="PROSITE" id="PS50234">
    <property type="entry name" value="VWFA"/>
    <property type="match status" value="1"/>
</dbReference>
<dbReference type="Proteomes" id="UP000050378">
    <property type="component" value="Unassembled WGS sequence"/>
</dbReference>
<dbReference type="GO" id="GO:0006508">
    <property type="term" value="P:proteolysis"/>
    <property type="evidence" value="ECO:0007669"/>
    <property type="project" value="UniProtKB-KW"/>
</dbReference>
<dbReference type="PROSITE" id="PS51257">
    <property type="entry name" value="PROKAR_LIPOPROTEIN"/>
    <property type="match status" value="1"/>
</dbReference>
<dbReference type="PANTHER" id="PTHR43806">
    <property type="entry name" value="PEPTIDASE S8"/>
    <property type="match status" value="1"/>
</dbReference>
<evidence type="ECO:0000256" key="1">
    <source>
        <dbReference type="ARBA" id="ARBA00011073"/>
    </source>
</evidence>
<dbReference type="PANTHER" id="PTHR43806:SF11">
    <property type="entry name" value="CEREVISIN-RELATED"/>
    <property type="match status" value="1"/>
</dbReference>
<comment type="caution">
    <text evidence="8">The sequence shown here is derived from an EMBL/GenBank/DDBJ whole genome shotgun (WGS) entry which is preliminary data.</text>
</comment>
<keyword evidence="2 5" id="KW-0645">Protease</keyword>
<evidence type="ECO:0000256" key="5">
    <source>
        <dbReference type="PROSITE-ProRule" id="PRU01240"/>
    </source>
</evidence>
<comment type="similarity">
    <text evidence="1 5">Belongs to the peptidase S8 family.</text>
</comment>
<evidence type="ECO:0000256" key="6">
    <source>
        <dbReference type="SAM" id="SignalP"/>
    </source>
</evidence>
<sequence length="1016" mass="108709">MKHPRNIALTLIATSLLAACGSDNDSNDKKQNIAPVISAESQVSFDELTTLTLEPEVTDSDGTISSYQWAQLSGPEIDLSNTTDATFSITAPEVDEDTTVEIELTAADNQGALAKHTTTLTIKNVLIAPVIDAKDPQEINENTSATLNLEASDPNGEVISYTWSQVSGVEVEIADNSNTNLEFTAPDVDFDEELQFELLVTDNDGQTFTQTLDVIVVNVPTDALGSPKGLETIEVNGRSVEAAQNELLVHLKEDITLEEQQAVLDKIDSLGGSLNSYDKKLKLMQVRVRDTAEESVLINDLANLEGVRHSGLNEIVAPDSLRENPIKFKKPKSNKSMQLAMAKKVASVEDESTYTGDYWHSIISADKAWQAIEEDSLESVKVGIVDTGISDSQTSLDESRLSRLQILADGGYVTTDTDDTDSEHGLWVTSFVAAYNMAEGKSYSGVNPYANVIHADVYFRRCDGILSAADCPFGIGEKTFVTDLIAGAKATIDNGASIVNLSWGDTSKCSDPTEVRLQSRRSWRLNQTNLVEYAKSKDALLVYSAGNNCEKADHQLLLSEDDIGADAWKTNALIVAATDSSNMDATFSRMGEVVNIAAPGVDLGWGNGEVGSGTSYAAPLVTGSAGLIKGINSSLKAAEVRDILLSTASNTVVLSDESKDVGTTSPTKLLNLNSAVKTAQLTVDSDLEVMAATSLSKGTEINKTIEFSLPETTVNALDIMFLIDVSGSYDDDISNLKTQADAILDNLTGRGINVAFGVSAFSDFPIDGYGSAGSGDEAFYLLQEVTTNVDDVKSGITSLETFYGGDYQESQLEGLYQVATGAGRDINDDGQYTDAGEISPSSIGWREGALKVVLLATDAAFHDSDLETDYPGAGFTQVISELQDKGITVFGLQSGSNSDTTEDINRVVSATGGVSFMLSTDSNEIADRISEALDEALKEIDISIEHISGEEWVANITPEVIQAAKPGDTVTFDVTLQGVKSASIEPLNYEVILWVRGDESAVLRRVVLPITVPVAE</sequence>
<feature type="active site" description="Charge relay system" evidence="5">
    <location>
        <position position="615"/>
    </location>
</feature>
<dbReference type="PROSITE" id="PS00138">
    <property type="entry name" value="SUBTILASE_SER"/>
    <property type="match status" value="1"/>
</dbReference>
<keyword evidence="3 5" id="KW-0378">Hydrolase</keyword>
<keyword evidence="6" id="KW-0732">Signal</keyword>
<dbReference type="EMBL" id="LJTC01000003">
    <property type="protein sequence ID" value="KPM84484.1"/>
    <property type="molecule type" value="Genomic_DNA"/>
</dbReference>
<dbReference type="Pfam" id="PF00082">
    <property type="entry name" value="Peptidase_S8"/>
    <property type="match status" value="1"/>
</dbReference>
<name>A0A0P7EP98_9GAMM</name>
<dbReference type="GO" id="GO:0004252">
    <property type="term" value="F:serine-type endopeptidase activity"/>
    <property type="evidence" value="ECO:0007669"/>
    <property type="project" value="UniProtKB-UniRule"/>
</dbReference>
<dbReference type="Gene3D" id="3.40.50.410">
    <property type="entry name" value="von Willebrand factor, type A domain"/>
    <property type="match status" value="1"/>
</dbReference>
<dbReference type="Pfam" id="PF22352">
    <property type="entry name" value="K319L-like_PKD"/>
    <property type="match status" value="2"/>
</dbReference>
<evidence type="ECO:0000313" key="8">
    <source>
        <dbReference type="EMBL" id="KPM84484.1"/>
    </source>
</evidence>
<feature type="signal peptide" evidence="6">
    <location>
        <begin position="1"/>
        <end position="18"/>
    </location>
</feature>
<organism evidence="8 9">
    <name type="scientific">Pseudoalteromonas lipolytica</name>
    <dbReference type="NCBI Taxonomy" id="570156"/>
    <lineage>
        <taxon>Bacteria</taxon>
        <taxon>Pseudomonadati</taxon>
        <taxon>Pseudomonadota</taxon>
        <taxon>Gammaproteobacteria</taxon>
        <taxon>Alteromonadales</taxon>
        <taxon>Pseudoalteromonadaceae</taxon>
        <taxon>Pseudoalteromonas</taxon>
    </lineage>
</organism>
<gene>
    <name evidence="8" type="ORF">AOG27_06210</name>
</gene>
<dbReference type="InterPro" id="IPR036852">
    <property type="entry name" value="Peptidase_S8/S53_dom_sf"/>
</dbReference>
<feature type="chain" id="PRO_5006138559" description="VWFA domain-containing protein" evidence="6">
    <location>
        <begin position="19"/>
        <end position="1016"/>
    </location>
</feature>
<dbReference type="PROSITE" id="PS51892">
    <property type="entry name" value="SUBTILASE"/>
    <property type="match status" value="1"/>
</dbReference>
<dbReference type="InterPro" id="IPR023828">
    <property type="entry name" value="Peptidase_S8_Ser-AS"/>
</dbReference>
<evidence type="ECO:0000256" key="3">
    <source>
        <dbReference type="ARBA" id="ARBA00022801"/>
    </source>
</evidence>
<dbReference type="OrthoDB" id="6308768at2"/>
<dbReference type="Gene3D" id="3.40.50.200">
    <property type="entry name" value="Peptidase S8/S53 domain"/>
    <property type="match status" value="1"/>
</dbReference>
<dbReference type="InterPro" id="IPR015500">
    <property type="entry name" value="Peptidase_S8_subtilisin-rel"/>
</dbReference>
<feature type="active site" description="Charge relay system" evidence="5">
    <location>
        <position position="386"/>
    </location>
</feature>
<protein>
    <recommendedName>
        <fullName evidence="7">VWFA domain-containing protein</fullName>
    </recommendedName>
</protein>
<evidence type="ECO:0000313" key="9">
    <source>
        <dbReference type="Proteomes" id="UP000050378"/>
    </source>
</evidence>
<proteinExistence type="inferred from homology"/>
<evidence type="ECO:0000256" key="2">
    <source>
        <dbReference type="ARBA" id="ARBA00022670"/>
    </source>
</evidence>
<dbReference type="SUPFAM" id="SSF53300">
    <property type="entry name" value="vWA-like"/>
    <property type="match status" value="1"/>
</dbReference>
<evidence type="ECO:0000259" key="7">
    <source>
        <dbReference type="PROSITE" id="PS50234"/>
    </source>
</evidence>
<dbReference type="InterPro" id="IPR050131">
    <property type="entry name" value="Peptidase_S8_subtilisin-like"/>
</dbReference>
<keyword evidence="4 5" id="KW-0720">Serine protease</keyword>
<evidence type="ECO:0000256" key="4">
    <source>
        <dbReference type="ARBA" id="ARBA00022825"/>
    </source>
</evidence>